<proteinExistence type="predicted"/>
<reference evidence="1 2" key="1">
    <citation type="submission" date="2022-09" db="EMBL/GenBank/DDBJ databases">
        <authorList>
            <person name="Palmer J.M."/>
        </authorList>
    </citation>
    <scope>NUCLEOTIDE SEQUENCE [LARGE SCALE GENOMIC DNA]</scope>
    <source>
        <strain evidence="1 2">DSM 7382</strain>
    </source>
</reference>
<accession>A0AAW0FSB0</accession>
<sequence length="65" mass="7335">MDVAIHVVPVGTRVVHAIVVKADAATVVANICWRSSPCSHIPSREAYRIPPHKVWKNERNHRTEE</sequence>
<evidence type="ECO:0000313" key="2">
    <source>
        <dbReference type="Proteomes" id="UP001385951"/>
    </source>
</evidence>
<dbReference type="Proteomes" id="UP001385951">
    <property type="component" value="Unassembled WGS sequence"/>
</dbReference>
<gene>
    <name evidence="1" type="ORF">QCA50_016760</name>
</gene>
<keyword evidence="2" id="KW-1185">Reference proteome</keyword>
<organism evidence="1 2">
    <name type="scientific">Cerrena zonata</name>
    <dbReference type="NCBI Taxonomy" id="2478898"/>
    <lineage>
        <taxon>Eukaryota</taxon>
        <taxon>Fungi</taxon>
        <taxon>Dikarya</taxon>
        <taxon>Basidiomycota</taxon>
        <taxon>Agaricomycotina</taxon>
        <taxon>Agaricomycetes</taxon>
        <taxon>Polyporales</taxon>
        <taxon>Cerrenaceae</taxon>
        <taxon>Cerrena</taxon>
    </lineage>
</organism>
<dbReference type="AlphaFoldDB" id="A0AAW0FSB0"/>
<protein>
    <submittedName>
        <fullName evidence="1">Uncharacterized protein</fullName>
    </submittedName>
</protein>
<evidence type="ECO:0000313" key="1">
    <source>
        <dbReference type="EMBL" id="KAK7680251.1"/>
    </source>
</evidence>
<comment type="caution">
    <text evidence="1">The sequence shown here is derived from an EMBL/GenBank/DDBJ whole genome shotgun (WGS) entry which is preliminary data.</text>
</comment>
<name>A0AAW0FSB0_9APHY</name>
<dbReference type="EMBL" id="JASBNA010000051">
    <property type="protein sequence ID" value="KAK7680251.1"/>
    <property type="molecule type" value="Genomic_DNA"/>
</dbReference>